<dbReference type="Proteomes" id="UP001500432">
    <property type="component" value="Unassembled WGS sequence"/>
</dbReference>
<reference evidence="3" key="1">
    <citation type="journal article" date="2019" name="Int. J. Syst. Evol. Microbiol.">
        <title>The Global Catalogue of Microorganisms (GCM) 10K type strain sequencing project: providing services to taxonomists for standard genome sequencing and annotation.</title>
        <authorList>
            <consortium name="The Broad Institute Genomics Platform"/>
            <consortium name="The Broad Institute Genome Sequencing Center for Infectious Disease"/>
            <person name="Wu L."/>
            <person name="Ma J."/>
        </authorList>
    </citation>
    <scope>NUCLEOTIDE SEQUENCE [LARGE SCALE GENOMIC DNA]</scope>
    <source>
        <strain evidence="3">JCM 16034</strain>
    </source>
</reference>
<protein>
    <submittedName>
        <fullName evidence="2">Uncharacterized protein</fullName>
    </submittedName>
</protein>
<name>A0ABP5NC30_9MICC</name>
<organism evidence="2 3">
    <name type="scientific">Sinomonas flava</name>
    <dbReference type="NCBI Taxonomy" id="496857"/>
    <lineage>
        <taxon>Bacteria</taxon>
        <taxon>Bacillati</taxon>
        <taxon>Actinomycetota</taxon>
        <taxon>Actinomycetes</taxon>
        <taxon>Micrococcales</taxon>
        <taxon>Micrococcaceae</taxon>
        <taxon>Sinomonas</taxon>
    </lineage>
</organism>
<accession>A0ABP5NC30</accession>
<evidence type="ECO:0000313" key="2">
    <source>
        <dbReference type="EMBL" id="GAA2197188.1"/>
    </source>
</evidence>
<evidence type="ECO:0000256" key="1">
    <source>
        <dbReference type="SAM" id="MobiDB-lite"/>
    </source>
</evidence>
<dbReference type="EMBL" id="BAAAQW010000002">
    <property type="protein sequence ID" value="GAA2197188.1"/>
    <property type="molecule type" value="Genomic_DNA"/>
</dbReference>
<evidence type="ECO:0000313" key="3">
    <source>
        <dbReference type="Proteomes" id="UP001500432"/>
    </source>
</evidence>
<gene>
    <name evidence="2" type="ORF">GCM10009849_05190</name>
</gene>
<keyword evidence="3" id="KW-1185">Reference proteome</keyword>
<comment type="caution">
    <text evidence="2">The sequence shown here is derived from an EMBL/GenBank/DDBJ whole genome shotgun (WGS) entry which is preliminary data.</text>
</comment>
<sequence>MLLQGRVTPERRAAANEAAQDSGLSLSFYLDTLIQHLEENGGLPIFPKPRPQAEELPIQAA</sequence>
<feature type="region of interest" description="Disordered" evidence="1">
    <location>
        <begin position="42"/>
        <end position="61"/>
    </location>
</feature>
<proteinExistence type="predicted"/>